<evidence type="ECO:0000256" key="9">
    <source>
        <dbReference type="ARBA" id="ARBA00022989"/>
    </source>
</evidence>
<dbReference type="CDD" id="cd12912">
    <property type="entry name" value="PDC2_MCP_like"/>
    <property type="match status" value="1"/>
</dbReference>
<comment type="subcellular location">
    <subcellularLocation>
        <location evidence="1">Cell membrane</location>
        <topology evidence="1">Multi-pass membrane protein</topology>
    </subcellularLocation>
</comment>
<evidence type="ECO:0000256" key="7">
    <source>
        <dbReference type="ARBA" id="ARBA00022777"/>
    </source>
</evidence>
<dbReference type="Pfam" id="PF13426">
    <property type="entry name" value="PAS_9"/>
    <property type="match status" value="2"/>
</dbReference>
<dbReference type="SUPFAM" id="SSF103190">
    <property type="entry name" value="Sensory domain-like"/>
    <property type="match status" value="1"/>
</dbReference>
<feature type="transmembrane region" description="Helical" evidence="12">
    <location>
        <begin position="287"/>
        <end position="308"/>
    </location>
</feature>
<keyword evidence="6" id="KW-0547">Nucleotide-binding</keyword>
<keyword evidence="3" id="KW-0597">Phosphoprotein</keyword>
<keyword evidence="10" id="KW-0902">Two-component regulatory system</keyword>
<keyword evidence="5 12" id="KW-0812">Transmembrane</keyword>
<protein>
    <submittedName>
        <fullName evidence="16">Diguanylate cyclase domain protein</fullName>
    </submittedName>
    <submittedName>
        <fullName evidence="17">Two-component sensor histidine kinase</fullName>
    </submittedName>
</protein>
<dbReference type="InterPro" id="IPR052155">
    <property type="entry name" value="Biofilm_reg_signaling"/>
</dbReference>
<dbReference type="SUPFAM" id="SSF55785">
    <property type="entry name" value="PYP-like sensor domain (PAS domain)"/>
    <property type="match status" value="3"/>
</dbReference>
<dbReference type="InterPro" id="IPR000014">
    <property type="entry name" value="PAS"/>
</dbReference>
<evidence type="ECO:0000313" key="17">
    <source>
        <dbReference type="EMBL" id="CDS87764.1"/>
    </source>
</evidence>
<dbReference type="InterPro" id="IPR029787">
    <property type="entry name" value="Nucleotide_cyclase"/>
</dbReference>
<feature type="domain" description="PAC" evidence="14">
    <location>
        <begin position="398"/>
        <end position="449"/>
    </location>
</feature>
<dbReference type="CDD" id="cd01949">
    <property type="entry name" value="GGDEF"/>
    <property type="match status" value="1"/>
</dbReference>
<dbReference type="InterPro" id="IPR000160">
    <property type="entry name" value="GGDEF_dom"/>
</dbReference>
<organism evidence="17">
    <name type="scientific">Clostridioides difficile</name>
    <name type="common">Peptoclostridium difficile</name>
    <dbReference type="NCBI Taxonomy" id="1496"/>
    <lineage>
        <taxon>Bacteria</taxon>
        <taxon>Bacillati</taxon>
        <taxon>Bacillota</taxon>
        <taxon>Clostridia</taxon>
        <taxon>Peptostreptococcales</taxon>
        <taxon>Peptostreptococcaceae</taxon>
        <taxon>Clostridioides</taxon>
    </lineage>
</organism>
<feature type="domain" description="GGDEF" evidence="15">
    <location>
        <begin position="876"/>
        <end position="1009"/>
    </location>
</feature>
<evidence type="ECO:0000256" key="4">
    <source>
        <dbReference type="ARBA" id="ARBA00022679"/>
    </source>
</evidence>
<keyword evidence="9 12" id="KW-1133">Transmembrane helix</keyword>
<evidence type="ECO:0000256" key="1">
    <source>
        <dbReference type="ARBA" id="ARBA00004651"/>
    </source>
</evidence>
<dbReference type="RefSeq" id="WP_021366757.1">
    <property type="nucleotide sequence ID" value="NZ_BBYB01000003.1"/>
</dbReference>
<dbReference type="SMART" id="SM00086">
    <property type="entry name" value="PAC"/>
    <property type="match status" value="4"/>
</dbReference>
<evidence type="ECO:0000256" key="11">
    <source>
        <dbReference type="ARBA" id="ARBA00023136"/>
    </source>
</evidence>
<dbReference type="InterPro" id="IPR043128">
    <property type="entry name" value="Rev_trsase/Diguanyl_cyclase"/>
</dbReference>
<dbReference type="CDD" id="cd00130">
    <property type="entry name" value="PAS"/>
    <property type="match status" value="3"/>
</dbReference>
<sequence>MIRAKSLKNVLSIVLIFLFTIISFSDFAFKTNVQEEENSKINLREISLQSSNAIKIKLDSSLSFIKSVANMVSYFNTIDNSKIVPLLANISKESDFQRISIVSPDGISHTSDGKIINVSKYQYFKKAIKGESNISEVVKSPIDGKDTFVIATPVFNKNNKIIGVLYGSYYNDKLAEFIDITSFNSEGYIDIFESSGQFVLKSSHTNKLIKSSSNIYDIFKKASFDDGYSYKKIYEDTKNNKSGFTSYEYKGENRYATYTPIGVNDWYVISVIPQYTVRRNIDKINQLAFSLIFKVFLLFIMLIIYIIYKNNKSQKDILKANKEISSITNSIPGGVQKCTLGETCNINFLSDGFIELFGYTREEIKTLFNNDFYSLIHKDDVERIKKEIFKQLYKNKTIELEYRIITKNGNTVWVLDKGELITEPDGKEYFCCVTVDITRTKQLEQEMEQKNLELEMISENVLGGIIITEFNDDFTIKYTNSGYLSMIGYTREQLENELKYKACNLVFYEDRKKALESIQHQLNTKGIAVYQHRIRRRDGNIIWVSIKGRLIIDDDGIEKGIWILNDITDLKNAEQKLKINEERFRIALKQTSNTIFEYDIKTKSLLNTSKELDKYNIYKITKNVPYSLVESGVIHKDFSDDFINMYENVINGAKKASCVVKMKLPDENYIWNKVTLTTIFDEDGNPVRAIGIQEDISKQKEAEIRYNQEGKYHSAILSEAMITYEINVSKDTFIKGNESWQKPFGIKPDNNYSQMVKTIANSIVHKDNKETFLNTFLCENLLDAYKNNVTEIKLEYRRMNQENKMIWVICTMHLIKDSITNDIKALAYVKDIDKKKNEEIRLKLKAERDTLTGLYNKGTTEKLINDFLNSEEASLGMHAFLIVDIDNFKSVNDNLGHVFGDKVLFEVSKKLKPIFRKDDIVGRIGGDEFIVFLKNIQSFENTKKKAEKICDIFRNSYTENKKTYKISGTVGISFVPEHGTVFEELYKKADIALYYAKSKGKDKYALYNDCIYQNELENNISENNIKLADKCEKSKPVLKEILDSIDNYIYIVNPNTYELLFVNNKVSRLDLEIKLGETCYKSLLKSDRPCNNCPLNGLKENKHSKFKIETNTFGKNISIASWINCIDGEYNCLIECIDSSLYKNK</sequence>
<dbReference type="Pfam" id="PF02743">
    <property type="entry name" value="dCache_1"/>
    <property type="match status" value="1"/>
</dbReference>
<feature type="domain" description="PAC" evidence="14">
    <location>
        <begin position="656"/>
        <end position="708"/>
    </location>
</feature>
<dbReference type="SMART" id="SM00267">
    <property type="entry name" value="GGDEF"/>
    <property type="match status" value="1"/>
</dbReference>
<proteinExistence type="predicted"/>
<keyword evidence="7 17" id="KW-0418">Kinase</keyword>
<evidence type="ECO:0000259" key="15">
    <source>
        <dbReference type="PROSITE" id="PS50887"/>
    </source>
</evidence>
<accession>A0A069AEH6</accession>
<dbReference type="PROSITE" id="PS50112">
    <property type="entry name" value="PAS"/>
    <property type="match status" value="2"/>
</dbReference>
<feature type="domain" description="PAS" evidence="13">
    <location>
        <begin position="450"/>
        <end position="525"/>
    </location>
</feature>
<dbReference type="NCBIfam" id="TIGR00229">
    <property type="entry name" value="sensory_box"/>
    <property type="match status" value="2"/>
</dbReference>
<keyword evidence="4" id="KW-0808">Transferase</keyword>
<dbReference type="InterPro" id="IPR001610">
    <property type="entry name" value="PAC"/>
</dbReference>
<dbReference type="PANTHER" id="PTHR44757:SF2">
    <property type="entry name" value="BIOFILM ARCHITECTURE MAINTENANCE PROTEIN MBAA"/>
    <property type="match status" value="1"/>
</dbReference>
<dbReference type="Pfam" id="PF00990">
    <property type="entry name" value="GGDEF"/>
    <property type="match status" value="1"/>
</dbReference>
<dbReference type="InterPro" id="IPR029151">
    <property type="entry name" value="Sensor-like_sf"/>
</dbReference>
<evidence type="ECO:0000313" key="16">
    <source>
        <dbReference type="EMBL" id="CDS87078.1"/>
    </source>
</evidence>
<dbReference type="EMBL" id="LK932972">
    <property type="protein sequence ID" value="CDT10728.1"/>
    <property type="molecule type" value="Genomic_DNA"/>
</dbReference>
<keyword evidence="2" id="KW-1003">Cell membrane</keyword>
<evidence type="ECO:0000313" key="18">
    <source>
        <dbReference type="EMBL" id="CDT10728.1"/>
    </source>
</evidence>
<keyword evidence="11 12" id="KW-0472">Membrane</keyword>
<name>A0A069AEH6_CLODI</name>
<evidence type="ECO:0000256" key="2">
    <source>
        <dbReference type="ARBA" id="ARBA00022475"/>
    </source>
</evidence>
<evidence type="ECO:0000256" key="8">
    <source>
        <dbReference type="ARBA" id="ARBA00022840"/>
    </source>
</evidence>
<dbReference type="GO" id="GO:0016301">
    <property type="term" value="F:kinase activity"/>
    <property type="evidence" value="ECO:0007669"/>
    <property type="project" value="UniProtKB-KW"/>
</dbReference>
<dbReference type="Pfam" id="PF08447">
    <property type="entry name" value="PAS_3"/>
    <property type="match status" value="2"/>
</dbReference>
<keyword evidence="8" id="KW-0067">ATP-binding</keyword>
<evidence type="ECO:0000256" key="12">
    <source>
        <dbReference type="SAM" id="Phobius"/>
    </source>
</evidence>
<dbReference type="SUPFAM" id="SSF55073">
    <property type="entry name" value="Nucleotide cyclase"/>
    <property type="match status" value="1"/>
</dbReference>
<evidence type="ECO:0000256" key="10">
    <source>
        <dbReference type="ARBA" id="ARBA00023012"/>
    </source>
</evidence>
<dbReference type="AlphaFoldDB" id="A0A069AEH6"/>
<dbReference type="EMBL" id="LK932517">
    <property type="protein sequence ID" value="CDS87764.1"/>
    <property type="molecule type" value="Genomic_DNA"/>
</dbReference>
<gene>
    <name evidence="18" type="ORF">BN1095_310116</name>
    <name evidence="17" type="ORF">BN1096_630021</name>
    <name evidence="16" type="ORF">BN1097_620021</name>
</gene>
<evidence type="ECO:0000256" key="6">
    <source>
        <dbReference type="ARBA" id="ARBA00022741"/>
    </source>
</evidence>
<dbReference type="PANTHER" id="PTHR44757">
    <property type="entry name" value="DIGUANYLATE CYCLASE DGCP"/>
    <property type="match status" value="1"/>
</dbReference>
<dbReference type="SMART" id="SM00091">
    <property type="entry name" value="PAS"/>
    <property type="match status" value="2"/>
</dbReference>
<dbReference type="InterPro" id="IPR035965">
    <property type="entry name" value="PAS-like_dom_sf"/>
</dbReference>
<dbReference type="PROSITE" id="PS50113">
    <property type="entry name" value="PAC"/>
    <property type="match status" value="3"/>
</dbReference>
<dbReference type="PROSITE" id="PS50887">
    <property type="entry name" value="GGDEF"/>
    <property type="match status" value="1"/>
</dbReference>
<dbReference type="InterPro" id="IPR013655">
    <property type="entry name" value="PAS_fold_3"/>
</dbReference>
<dbReference type="GO" id="GO:0005524">
    <property type="term" value="F:ATP binding"/>
    <property type="evidence" value="ECO:0007669"/>
    <property type="project" value="UniProtKB-KW"/>
</dbReference>
<dbReference type="InterPro" id="IPR033479">
    <property type="entry name" value="dCache_1"/>
</dbReference>
<reference evidence="17" key="1">
    <citation type="submission" date="2014-07" db="EMBL/GenBank/DDBJ databases">
        <authorList>
            <person name="Monot Marc"/>
        </authorList>
    </citation>
    <scope>NUCLEOTIDE SEQUENCE</scope>
    <source>
        <strain evidence="18">7032989</strain>
        <strain evidence="16">7032994</strain>
    </source>
</reference>
<feature type="domain" description="PAC" evidence="14">
    <location>
        <begin position="528"/>
        <end position="579"/>
    </location>
</feature>
<dbReference type="GO" id="GO:0000160">
    <property type="term" value="P:phosphorelay signal transduction system"/>
    <property type="evidence" value="ECO:0007669"/>
    <property type="project" value="UniProtKB-KW"/>
</dbReference>
<dbReference type="CDD" id="cd12914">
    <property type="entry name" value="PDC1_DGC_like"/>
    <property type="match status" value="1"/>
</dbReference>
<evidence type="ECO:0000259" key="14">
    <source>
        <dbReference type="PROSITE" id="PS50113"/>
    </source>
</evidence>
<evidence type="ECO:0000256" key="3">
    <source>
        <dbReference type="ARBA" id="ARBA00022553"/>
    </source>
</evidence>
<dbReference type="Gene3D" id="3.30.70.270">
    <property type="match status" value="1"/>
</dbReference>
<dbReference type="Gene3D" id="3.30.450.20">
    <property type="entry name" value="PAS domain"/>
    <property type="match status" value="5"/>
</dbReference>
<dbReference type="InterPro" id="IPR000700">
    <property type="entry name" value="PAS-assoc_C"/>
</dbReference>
<feature type="domain" description="PAS" evidence="13">
    <location>
        <begin position="346"/>
        <end position="396"/>
    </location>
</feature>
<evidence type="ECO:0000256" key="5">
    <source>
        <dbReference type="ARBA" id="ARBA00022692"/>
    </source>
</evidence>
<dbReference type="EMBL" id="LK932401">
    <property type="protein sequence ID" value="CDS87078.1"/>
    <property type="molecule type" value="Genomic_DNA"/>
</dbReference>
<dbReference type="NCBIfam" id="TIGR00254">
    <property type="entry name" value="GGDEF"/>
    <property type="match status" value="1"/>
</dbReference>
<evidence type="ECO:0000259" key="13">
    <source>
        <dbReference type="PROSITE" id="PS50112"/>
    </source>
</evidence>
<dbReference type="GO" id="GO:0005886">
    <property type="term" value="C:plasma membrane"/>
    <property type="evidence" value="ECO:0007669"/>
    <property type="project" value="UniProtKB-SubCell"/>
</dbReference>